<reference evidence="6" key="1">
    <citation type="journal article" date="2012" name="MBio">
        <title>Comparative genome analysis of Trichophyton rubrum and related dermatophytes reveals candidate genes involved in infection.</title>
        <authorList>
            <person name="Martinez D.A."/>
            <person name="Oliver B.G."/>
            <person name="Graeser Y."/>
            <person name="Goldberg J.M."/>
            <person name="Li W."/>
            <person name="Martinez-Rossi N.M."/>
            <person name="Monod M."/>
            <person name="Shelest E."/>
            <person name="Barton R.C."/>
            <person name="Birch E."/>
            <person name="Brakhage A.A."/>
            <person name="Chen Z."/>
            <person name="Gurr S.J."/>
            <person name="Heiman D."/>
            <person name="Heitman J."/>
            <person name="Kosti I."/>
            <person name="Rossi A."/>
            <person name="Saif S."/>
            <person name="Samalova M."/>
            <person name="Saunders C.W."/>
            <person name="Shea T."/>
            <person name="Summerbell R.C."/>
            <person name="Xu J."/>
            <person name="Young S."/>
            <person name="Zeng Q."/>
            <person name="Birren B.W."/>
            <person name="Cuomo C.A."/>
            <person name="White T.C."/>
        </authorList>
    </citation>
    <scope>NUCLEOTIDE SEQUENCE [LARGE SCALE GENOMIC DNA]</scope>
    <source>
        <strain evidence="6">ATCC MYA-4604 / CBS 118893</strain>
    </source>
</reference>
<dbReference type="Pfam" id="PF05691">
    <property type="entry name" value="Raffinose_syn"/>
    <property type="match status" value="1"/>
</dbReference>
<dbReference type="OrthoDB" id="4664297at2759"/>
<accession>E4UP87</accession>
<dbReference type="EMBL" id="DS989823">
    <property type="protein sequence ID" value="EFQ99813.1"/>
    <property type="molecule type" value="Genomic_DNA"/>
</dbReference>
<dbReference type="InterPro" id="IPR008811">
    <property type="entry name" value="Glycosyl_hydrolases_36"/>
</dbReference>
<keyword evidence="3" id="KW-0119">Carbohydrate metabolism</keyword>
<dbReference type="InterPro" id="IPR013785">
    <property type="entry name" value="Aldolase_TIM"/>
</dbReference>
<dbReference type="OMA" id="AGWSNEV"/>
<evidence type="ECO:0000256" key="3">
    <source>
        <dbReference type="ARBA" id="ARBA00023277"/>
    </source>
</evidence>
<dbReference type="AlphaFoldDB" id="E4UP87"/>
<comment type="catalytic activity">
    <reaction evidence="4">
        <text>alpha-D-galactosyl-(1-&gt;3)-1D-myo-inositol + sucrose = raffinose + myo-inositol</text>
        <dbReference type="Rhea" id="RHEA:20161"/>
        <dbReference type="ChEBI" id="CHEBI:16634"/>
        <dbReference type="ChEBI" id="CHEBI:17268"/>
        <dbReference type="ChEBI" id="CHEBI:17505"/>
        <dbReference type="ChEBI" id="CHEBI:17992"/>
        <dbReference type="EC" id="2.4.1.82"/>
    </reaction>
</comment>
<dbReference type="Gene3D" id="3.20.20.70">
    <property type="entry name" value="Aldolase class I"/>
    <property type="match status" value="1"/>
</dbReference>
<dbReference type="GO" id="GO:0047274">
    <property type="term" value="F:galactinol-sucrose galactosyltransferase activity"/>
    <property type="evidence" value="ECO:0007669"/>
    <property type="project" value="UniProtKB-EC"/>
</dbReference>
<dbReference type="GeneID" id="10030603"/>
<name>E4UP87_ARTGP</name>
<proteinExistence type="inferred from homology"/>
<evidence type="ECO:0000313" key="6">
    <source>
        <dbReference type="Proteomes" id="UP000002669"/>
    </source>
</evidence>
<dbReference type="RefSeq" id="XP_003175296.1">
    <property type="nucleotide sequence ID" value="XM_003175248.1"/>
</dbReference>
<evidence type="ECO:0000313" key="5">
    <source>
        <dbReference type="EMBL" id="EFQ99813.1"/>
    </source>
</evidence>
<comment type="catalytic activity">
    <reaction evidence="1">
        <text>Hydrolysis of terminal, non-reducing alpha-D-galactose residues in alpha-D-galactosides, including galactose oligosaccharides, galactomannans and galactolipids.</text>
        <dbReference type="EC" id="3.2.1.22"/>
    </reaction>
</comment>
<evidence type="ECO:0000256" key="1">
    <source>
        <dbReference type="ARBA" id="ARBA00001255"/>
    </source>
</evidence>
<dbReference type="GO" id="GO:0004557">
    <property type="term" value="F:alpha-galactosidase activity"/>
    <property type="evidence" value="ECO:0007669"/>
    <property type="project" value="UniProtKB-EC"/>
</dbReference>
<keyword evidence="6" id="KW-1185">Reference proteome</keyword>
<comment type="similarity">
    <text evidence="2">Belongs to the glycosyl hydrolases 36 family.</text>
</comment>
<organism evidence="6">
    <name type="scientific">Arthroderma gypseum (strain ATCC MYA-4604 / CBS 118893)</name>
    <name type="common">Microsporum gypseum</name>
    <dbReference type="NCBI Taxonomy" id="535722"/>
    <lineage>
        <taxon>Eukaryota</taxon>
        <taxon>Fungi</taxon>
        <taxon>Dikarya</taxon>
        <taxon>Ascomycota</taxon>
        <taxon>Pezizomycotina</taxon>
        <taxon>Eurotiomycetes</taxon>
        <taxon>Eurotiomycetidae</taxon>
        <taxon>Onygenales</taxon>
        <taxon>Arthrodermataceae</taxon>
        <taxon>Nannizzia</taxon>
    </lineage>
</organism>
<dbReference type="InParanoid" id="E4UP87"/>
<dbReference type="STRING" id="535722.E4UP87"/>
<dbReference type="SUPFAM" id="SSF51445">
    <property type="entry name" value="(Trans)glycosidases"/>
    <property type="match status" value="1"/>
</dbReference>
<dbReference type="InterPro" id="IPR017853">
    <property type="entry name" value="GH"/>
</dbReference>
<dbReference type="VEuPathDB" id="FungiDB:MGYG_02825"/>
<dbReference type="HOGENOM" id="CLU_006630_0_0_1"/>
<dbReference type="Proteomes" id="UP000002669">
    <property type="component" value="Unassembled WGS sequence"/>
</dbReference>
<dbReference type="eggNOG" id="ENOG502QPVE">
    <property type="taxonomic scope" value="Eukaryota"/>
</dbReference>
<protein>
    <submittedName>
        <fullName evidence="5">DIN10</fullName>
    </submittedName>
</protein>
<evidence type="ECO:0000256" key="2">
    <source>
        <dbReference type="ARBA" id="ARBA00007240"/>
    </source>
</evidence>
<dbReference type="PANTHER" id="PTHR31268:SF32">
    <property type="entry name" value="GALACTINOL--SUCROSE GALACTOSYLTRANSFERASE 2-RELATED"/>
    <property type="match status" value="1"/>
</dbReference>
<evidence type="ECO:0000256" key="4">
    <source>
        <dbReference type="ARBA" id="ARBA00049426"/>
    </source>
</evidence>
<sequence length="893" mass="99209">MCFLSNITSWPPLGQITFMKRKRGAAGDVGLENNLRFTVVLESTRQIPEEPCEVAIWHNISSDVWAELELKSSPASQPMVINKEISDKCFRQAFVAEIPFPTDGKYAEFTLKYRTGTDGTWQWVNETFESKNGEIIIEPLEPLSSENPRSLQDYLHSMNDNLDVKPGRSDAAGALLWNISGHIEPAISEESKSSKLLLGTPREYVRTFSLIRASSSWLAPRHGTTDYSLKEDALVSSFVYKDGVVLVLVSVSGLNSVLTVFQSGKEGEVIISSLNDNNCAAKIEAVAAIASSFEIAMAAAIYEARKKSQGYSVTSQHIQSTDQCQQPIQKMVDNGPRPQWQAEWYDGLSYCTWNSLGRNLTEESILNTLRSLKENDIQISSLIIDDGWQSLDNKGQSQFERGMTRFEANQEGFPHGLRQTISKIRQQNQGIKHVAVWHALLGYWGGISPGGEIASKYNTIEVKRTDKFASSNIRIISPDDVPLFYNDFYEFLSSAGVDSVKTDVQSALDTFRGANVRQRCMATYQDSWSISMLRHFQARAISCMSQVPQIIFHSLLPTNKPRLVLRNSDDFFPDVESSHTWHTFCNAHNSLLTRYLNVIPDWDMFQTSHSYASFHAAARCVSGGVIYITDEPGKHDLAIIDQMTAPTTRGDTVILRPSVVGYSRDVYNNYDDGYLLKIGSFTGWARTGSGILGVFNISLEDASSLLPISDFPGVLSSNENEYVIRSHTSGNVTKPMSPSGTHSTVLVTLKPKGWDILTVYPVYAFDIAKKRESSVQGTNSQVKVAVLGLLDKMTGAAAIISSDISIVPDNDLRFNVTLKALGRLGLWISDLGERSITENFMVLLHGQPIPVETVQKGVDRGGYVLSIDILTAWRKMGLDSKWSNEVVVQVLMM</sequence>
<gene>
    <name evidence="5" type="ORF">MGYG_02825</name>
</gene>
<dbReference type="PANTHER" id="PTHR31268">
    <property type="match status" value="1"/>
</dbReference>